<dbReference type="GO" id="GO:0005886">
    <property type="term" value="C:plasma membrane"/>
    <property type="evidence" value="ECO:0007669"/>
    <property type="project" value="UniProtKB-SubCell"/>
</dbReference>
<accession>A0A0B7ISZ0</accession>
<keyword evidence="3" id="KW-1185">Reference proteome</keyword>
<dbReference type="Proteomes" id="UP000056322">
    <property type="component" value="Chromosome 1"/>
</dbReference>
<feature type="transmembrane region" description="Helical" evidence="1">
    <location>
        <begin position="55"/>
        <end position="80"/>
    </location>
</feature>
<keyword evidence="1" id="KW-1133">Transmembrane helix</keyword>
<feature type="transmembrane region" description="Helical" evidence="1">
    <location>
        <begin position="213"/>
        <end position="238"/>
    </location>
</feature>
<feature type="transmembrane region" description="Helical" evidence="1">
    <location>
        <begin position="12"/>
        <end position="35"/>
    </location>
</feature>
<dbReference type="GO" id="GO:0140359">
    <property type="term" value="F:ABC-type transporter activity"/>
    <property type="evidence" value="ECO:0007669"/>
    <property type="project" value="InterPro"/>
</dbReference>
<organism evidence="2 3">
    <name type="scientific">Candidatus Methylopumilus turicensis</name>
    <dbReference type="NCBI Taxonomy" id="1581680"/>
    <lineage>
        <taxon>Bacteria</taxon>
        <taxon>Pseudomonadati</taxon>
        <taxon>Pseudomonadota</taxon>
        <taxon>Betaproteobacteria</taxon>
        <taxon>Nitrosomonadales</taxon>
        <taxon>Methylophilaceae</taxon>
        <taxon>Candidatus Methylopumilus</taxon>
    </lineage>
</organism>
<proteinExistence type="predicted"/>
<dbReference type="Pfam" id="PF12679">
    <property type="entry name" value="ABC2_membrane_2"/>
    <property type="match status" value="1"/>
</dbReference>
<keyword evidence="1" id="KW-0472">Membrane</keyword>
<gene>
    <name evidence="2" type="ORF">BN1209_0410</name>
</gene>
<evidence type="ECO:0000313" key="2">
    <source>
        <dbReference type="EMBL" id="CEN55459.1"/>
    </source>
</evidence>
<name>A0A0B7ISZ0_9PROT</name>
<sequence length="248" mass="27570">MILKVARKELKSVFASPMGWVILALLQFGFGTYFLNGVNEYFEVMSGAIRPAERTGVTMFIGQSVFGLASFVMLFSVPLLSMRLISEERRSNTLTFLFSAPLSLTEIVLGKFIGLVSFLSILVMMIAVMLCTLNAWADVDFGYLFSNVLGLWLLVASFSAMGLYFSSLTAQPVVAAIITFIALFGLLIVDRFLTGDETSVVNYLSLMHHFQPFARGLIDTADIAYFLLFIITFLTLTVRRLDADRLRG</sequence>
<protein>
    <submittedName>
        <fullName evidence="2">Putative ABC transporter, permease protein</fullName>
    </submittedName>
</protein>
<dbReference type="AlphaFoldDB" id="A0A0B7ISZ0"/>
<dbReference type="OrthoDB" id="9794512at2"/>
<dbReference type="HOGENOM" id="CLU_081003_1_0_4"/>
<reference evidence="3" key="1">
    <citation type="submission" date="2014-12" db="EMBL/GenBank/DDBJ databases">
        <authorList>
            <person name="Salcher M.M."/>
        </authorList>
    </citation>
    <scope>NUCLEOTIDE SEQUENCE [LARGE SCALE GENOMIC DNA]</scope>
    <source>
        <strain evidence="3">MMS-10A-171</strain>
    </source>
</reference>
<dbReference type="KEGG" id="mbac:BN1209_0410"/>
<feature type="transmembrane region" description="Helical" evidence="1">
    <location>
        <begin position="143"/>
        <end position="166"/>
    </location>
</feature>
<evidence type="ECO:0000256" key="1">
    <source>
        <dbReference type="SAM" id="Phobius"/>
    </source>
</evidence>
<dbReference type="STRING" id="1581680.BN1209_0410"/>
<feature type="transmembrane region" description="Helical" evidence="1">
    <location>
        <begin position="173"/>
        <end position="193"/>
    </location>
</feature>
<dbReference type="EMBL" id="LN794158">
    <property type="protein sequence ID" value="CEN55459.1"/>
    <property type="molecule type" value="Genomic_DNA"/>
</dbReference>
<dbReference type="PANTHER" id="PTHR43471">
    <property type="entry name" value="ABC TRANSPORTER PERMEASE"/>
    <property type="match status" value="1"/>
</dbReference>
<feature type="transmembrane region" description="Helical" evidence="1">
    <location>
        <begin position="112"/>
        <end position="137"/>
    </location>
</feature>
<keyword evidence="1" id="KW-0812">Transmembrane</keyword>
<dbReference type="RefSeq" id="WP_045750727.1">
    <property type="nucleotide sequence ID" value="NZ_LN794158.1"/>
</dbReference>
<evidence type="ECO:0000313" key="3">
    <source>
        <dbReference type="Proteomes" id="UP000056322"/>
    </source>
</evidence>